<proteinExistence type="inferred from homology"/>
<dbReference type="InterPro" id="IPR002758">
    <property type="entry name" value="Cation_antiport_E"/>
</dbReference>
<feature type="transmembrane region" description="Helical" evidence="8">
    <location>
        <begin position="39"/>
        <end position="57"/>
    </location>
</feature>
<dbReference type="Proteomes" id="UP000467240">
    <property type="component" value="Unassembled WGS sequence"/>
</dbReference>
<evidence type="ECO:0000256" key="2">
    <source>
        <dbReference type="ARBA" id="ARBA00006228"/>
    </source>
</evidence>
<keyword evidence="3" id="KW-1003">Cell membrane</keyword>
<feature type="transmembrane region" description="Helical" evidence="8">
    <location>
        <begin position="16"/>
        <end position="33"/>
    </location>
</feature>
<comment type="subcellular location">
    <subcellularLocation>
        <location evidence="1">Cell membrane</location>
        <topology evidence="1">Multi-pass membrane protein</topology>
    </subcellularLocation>
</comment>
<name>A0A7J5BYV1_9MICO</name>
<keyword evidence="4 8" id="KW-0812">Transmembrane</keyword>
<dbReference type="RefSeq" id="WP_158040029.1">
    <property type="nucleotide sequence ID" value="NZ_JACCFV010000001.1"/>
</dbReference>
<evidence type="ECO:0000256" key="3">
    <source>
        <dbReference type="ARBA" id="ARBA00022475"/>
    </source>
</evidence>
<evidence type="ECO:0000256" key="6">
    <source>
        <dbReference type="ARBA" id="ARBA00023136"/>
    </source>
</evidence>
<keyword evidence="10" id="KW-1185">Reference proteome</keyword>
<evidence type="ECO:0000256" key="8">
    <source>
        <dbReference type="SAM" id="Phobius"/>
    </source>
</evidence>
<evidence type="ECO:0000256" key="1">
    <source>
        <dbReference type="ARBA" id="ARBA00004651"/>
    </source>
</evidence>
<feature type="compositionally biased region" description="Basic and acidic residues" evidence="7">
    <location>
        <begin position="233"/>
        <end position="245"/>
    </location>
</feature>
<reference evidence="9 10" key="1">
    <citation type="submission" date="2019-09" db="EMBL/GenBank/DDBJ databases">
        <title>Phylogeny of genus Pseudoclavibacter and closely related genus.</title>
        <authorList>
            <person name="Li Y."/>
        </authorList>
    </citation>
    <scope>NUCLEOTIDE SEQUENCE [LARGE SCALE GENOMIC DNA]</scope>
    <source>
        <strain evidence="9 10">DSM 23821</strain>
    </source>
</reference>
<feature type="region of interest" description="Disordered" evidence="7">
    <location>
        <begin position="221"/>
        <end position="258"/>
    </location>
</feature>
<evidence type="ECO:0000313" key="9">
    <source>
        <dbReference type="EMBL" id="KAB1659529.1"/>
    </source>
</evidence>
<comment type="caution">
    <text evidence="9">The sequence shown here is derived from an EMBL/GenBank/DDBJ whole genome shotgun (WGS) entry which is preliminary data.</text>
</comment>
<comment type="similarity">
    <text evidence="2">Belongs to the CPA3 antiporters (TC 2.A.63) subunit E family.</text>
</comment>
<dbReference type="AlphaFoldDB" id="A0A7J5BYV1"/>
<feature type="transmembrane region" description="Helical" evidence="8">
    <location>
        <begin position="69"/>
        <end position="95"/>
    </location>
</feature>
<organism evidence="9 10">
    <name type="scientific">Pseudoclavibacter chungangensis</name>
    <dbReference type="NCBI Taxonomy" id="587635"/>
    <lineage>
        <taxon>Bacteria</taxon>
        <taxon>Bacillati</taxon>
        <taxon>Actinomycetota</taxon>
        <taxon>Actinomycetes</taxon>
        <taxon>Micrococcales</taxon>
        <taxon>Microbacteriaceae</taxon>
        <taxon>Pseudoclavibacter</taxon>
    </lineage>
</organism>
<dbReference type="EMBL" id="WBJZ01000006">
    <property type="protein sequence ID" value="KAB1659529.1"/>
    <property type="molecule type" value="Genomic_DNA"/>
</dbReference>
<keyword evidence="6 8" id="KW-0472">Membrane</keyword>
<accession>A0A7J5BYV1</accession>
<evidence type="ECO:0000256" key="5">
    <source>
        <dbReference type="ARBA" id="ARBA00022989"/>
    </source>
</evidence>
<dbReference type="Pfam" id="PF01899">
    <property type="entry name" value="MNHE"/>
    <property type="match status" value="1"/>
</dbReference>
<dbReference type="PANTHER" id="PTHR34584">
    <property type="entry name" value="NA(+)/H(+) ANTIPORTER SUBUNIT E1"/>
    <property type="match status" value="1"/>
</dbReference>
<dbReference type="GO" id="GO:0008324">
    <property type="term" value="F:monoatomic cation transmembrane transporter activity"/>
    <property type="evidence" value="ECO:0007669"/>
    <property type="project" value="InterPro"/>
</dbReference>
<dbReference type="PANTHER" id="PTHR34584:SF1">
    <property type="entry name" value="NA(+)_H(+) ANTIPORTER SUBUNIT E1"/>
    <property type="match status" value="1"/>
</dbReference>
<evidence type="ECO:0000313" key="10">
    <source>
        <dbReference type="Proteomes" id="UP000467240"/>
    </source>
</evidence>
<dbReference type="GO" id="GO:0005886">
    <property type="term" value="C:plasma membrane"/>
    <property type="evidence" value="ECO:0007669"/>
    <property type="project" value="UniProtKB-SubCell"/>
</dbReference>
<sequence>MKHHDRAERRTLRHNFRVQSPLLVALVLFWLVLWGHVDVISVVTGIVFSIAVVRVFYLPAVALSGRFNLWWFIVFLAVFMWRLTIASFQVAWLAVRPKPVPRSSVVAVPLRTRSDFILTLTAEVNILVPGSVVVEADRIGSVLYLHVIGADTDEKVAKAVEDALDIEERLALALGTRDDIWRINRDRREHGEAPVGLWRKQHAHEELRDEQLAERKRELAAAGDLVTDDEVERDLVDEAHAERNAGVDTEGAEEEERT</sequence>
<keyword evidence="5 8" id="KW-1133">Transmembrane helix</keyword>
<evidence type="ECO:0000256" key="4">
    <source>
        <dbReference type="ARBA" id="ARBA00022692"/>
    </source>
</evidence>
<evidence type="ECO:0000256" key="7">
    <source>
        <dbReference type="SAM" id="MobiDB-lite"/>
    </source>
</evidence>
<protein>
    <submittedName>
        <fullName evidence="9">Na+/H+ antiporter subunit E</fullName>
    </submittedName>
</protein>
<gene>
    <name evidence="9" type="ORF">F8O01_06295</name>
</gene>
<dbReference type="OrthoDB" id="3556991at2"/>
<dbReference type="NCBIfam" id="NF006521">
    <property type="entry name" value="PRK08965.1-5"/>
    <property type="match status" value="1"/>
</dbReference>